<feature type="transmembrane region" description="Helical" evidence="6">
    <location>
        <begin position="70"/>
        <end position="91"/>
    </location>
</feature>
<dbReference type="GO" id="GO:0015171">
    <property type="term" value="F:amino acid transmembrane transporter activity"/>
    <property type="evidence" value="ECO:0007669"/>
    <property type="project" value="TreeGrafter"/>
</dbReference>
<dbReference type="PANTHER" id="PTHR30086:SF20">
    <property type="entry name" value="ARGININE EXPORTER PROTEIN ARGO-RELATED"/>
    <property type="match status" value="1"/>
</dbReference>
<dbReference type="InterPro" id="IPR001123">
    <property type="entry name" value="LeuE-type"/>
</dbReference>
<keyword evidence="5 6" id="KW-0472">Membrane</keyword>
<keyword evidence="2" id="KW-1003">Cell membrane</keyword>
<evidence type="ECO:0000256" key="3">
    <source>
        <dbReference type="ARBA" id="ARBA00022692"/>
    </source>
</evidence>
<evidence type="ECO:0000256" key="6">
    <source>
        <dbReference type="SAM" id="Phobius"/>
    </source>
</evidence>
<evidence type="ECO:0000256" key="4">
    <source>
        <dbReference type="ARBA" id="ARBA00022989"/>
    </source>
</evidence>
<comment type="caution">
    <text evidence="7">The sequence shown here is derived from an EMBL/GenBank/DDBJ whole genome shotgun (WGS) entry which is preliminary data.</text>
</comment>
<keyword evidence="8" id="KW-1185">Reference proteome</keyword>
<keyword evidence="4 6" id="KW-1133">Transmembrane helix</keyword>
<dbReference type="RefSeq" id="WP_277538734.1">
    <property type="nucleotide sequence ID" value="NZ_JAPDIA010000009.1"/>
</dbReference>
<evidence type="ECO:0000313" key="8">
    <source>
        <dbReference type="Proteomes" id="UP001153404"/>
    </source>
</evidence>
<dbReference type="EMBL" id="JAPDIA010000009">
    <property type="protein sequence ID" value="MDG0814093.1"/>
    <property type="molecule type" value="Genomic_DNA"/>
</dbReference>
<dbReference type="Proteomes" id="UP001153404">
    <property type="component" value="Unassembled WGS sequence"/>
</dbReference>
<feature type="transmembrane region" description="Helical" evidence="6">
    <location>
        <begin position="39"/>
        <end position="64"/>
    </location>
</feature>
<dbReference type="PANTHER" id="PTHR30086">
    <property type="entry name" value="ARGININE EXPORTER PROTEIN ARGO"/>
    <property type="match status" value="1"/>
</dbReference>
<name>A0A9X4QX07_9BACL</name>
<organism evidence="7 8">
    <name type="scientific">Cohnella rhizosphaerae</name>
    <dbReference type="NCBI Taxonomy" id="1457232"/>
    <lineage>
        <taxon>Bacteria</taxon>
        <taxon>Bacillati</taxon>
        <taxon>Bacillota</taxon>
        <taxon>Bacilli</taxon>
        <taxon>Bacillales</taxon>
        <taxon>Paenibacillaceae</taxon>
        <taxon>Cohnella</taxon>
    </lineage>
</organism>
<proteinExistence type="predicted"/>
<dbReference type="GO" id="GO:0005886">
    <property type="term" value="C:plasma membrane"/>
    <property type="evidence" value="ECO:0007669"/>
    <property type="project" value="UniProtKB-SubCell"/>
</dbReference>
<evidence type="ECO:0000256" key="1">
    <source>
        <dbReference type="ARBA" id="ARBA00004651"/>
    </source>
</evidence>
<keyword evidence="3 6" id="KW-0812">Transmembrane</keyword>
<feature type="transmembrane region" description="Helical" evidence="6">
    <location>
        <begin position="146"/>
        <end position="166"/>
    </location>
</feature>
<gene>
    <name evidence="7" type="ORF">OMP40_36020</name>
</gene>
<sequence>MPHVVINAFLLALGLILPLGAQNVFVFSQGALQPRYVRALPITLTASVCDTLLVSLAVFGLSAVALGIGWIKTSLVSVGVLFMLYMGWVIWRSKPRAANGGQADRLGAWRQIALTASLSLLNPHAIMDTVGVIGTSALRYDGWEKFVFAVTCIAVSWLWFHGLALAGRIAGQADPSGRFLLALNKISALIMWGGGDLSRTVAVRVGPGFGQRAPS</sequence>
<accession>A0A9X4QX07</accession>
<feature type="transmembrane region" description="Helical" evidence="6">
    <location>
        <begin position="6"/>
        <end position="27"/>
    </location>
</feature>
<reference evidence="7" key="1">
    <citation type="submission" date="2022-10" db="EMBL/GenBank/DDBJ databases">
        <title>Comparative genomic analysis of Cohnella hashimotonis sp. nov., isolated from the International Space Station.</title>
        <authorList>
            <person name="Simpson A."/>
            <person name="Venkateswaran K."/>
        </authorList>
    </citation>
    <scope>NUCLEOTIDE SEQUENCE</scope>
    <source>
        <strain evidence="7">DSM 28161</strain>
    </source>
</reference>
<evidence type="ECO:0000256" key="5">
    <source>
        <dbReference type="ARBA" id="ARBA00023136"/>
    </source>
</evidence>
<dbReference type="Pfam" id="PF01810">
    <property type="entry name" value="LysE"/>
    <property type="match status" value="1"/>
</dbReference>
<evidence type="ECO:0000313" key="7">
    <source>
        <dbReference type="EMBL" id="MDG0814093.1"/>
    </source>
</evidence>
<comment type="subcellular location">
    <subcellularLocation>
        <location evidence="1">Cell membrane</location>
        <topology evidence="1">Multi-pass membrane protein</topology>
    </subcellularLocation>
</comment>
<dbReference type="AlphaFoldDB" id="A0A9X4QX07"/>
<evidence type="ECO:0000256" key="2">
    <source>
        <dbReference type="ARBA" id="ARBA00022475"/>
    </source>
</evidence>
<protein>
    <submittedName>
        <fullName evidence="7">LysE family transporter</fullName>
    </submittedName>
</protein>